<evidence type="ECO:0000256" key="2">
    <source>
        <dbReference type="ARBA" id="ARBA00010692"/>
    </source>
</evidence>
<evidence type="ECO:0000313" key="11">
    <source>
        <dbReference type="Proteomes" id="UP000675163"/>
    </source>
</evidence>
<dbReference type="Proteomes" id="UP000675163">
    <property type="component" value="Unassembled WGS sequence"/>
</dbReference>
<reference evidence="10" key="1">
    <citation type="submission" date="2021-02" db="EMBL/GenBank/DDBJ databases">
        <title>Sequencing the genomes of 1000 actinobacteria strains.</title>
        <authorList>
            <person name="Klenk H.-P."/>
        </authorList>
    </citation>
    <scope>NUCLEOTIDE SEQUENCE</scope>
    <source>
        <strain evidence="10">DSM 22850</strain>
    </source>
</reference>
<feature type="region of interest" description="Disordered" evidence="8">
    <location>
        <begin position="1"/>
        <end position="24"/>
    </location>
</feature>
<dbReference type="Pfam" id="PF02632">
    <property type="entry name" value="BioY"/>
    <property type="match status" value="1"/>
</dbReference>
<dbReference type="GO" id="GO:0005886">
    <property type="term" value="C:plasma membrane"/>
    <property type="evidence" value="ECO:0007669"/>
    <property type="project" value="UniProtKB-SubCell"/>
</dbReference>
<dbReference type="Gene3D" id="1.10.1760.20">
    <property type="match status" value="1"/>
</dbReference>
<keyword evidence="5 9" id="KW-0812">Transmembrane</keyword>
<evidence type="ECO:0000256" key="8">
    <source>
        <dbReference type="SAM" id="MobiDB-lite"/>
    </source>
</evidence>
<evidence type="ECO:0000256" key="4">
    <source>
        <dbReference type="ARBA" id="ARBA00022475"/>
    </source>
</evidence>
<comment type="similarity">
    <text evidence="2">Belongs to the BioY family.</text>
</comment>
<dbReference type="EMBL" id="JAFIDA010000001">
    <property type="protein sequence ID" value="MBP1326629.1"/>
    <property type="molecule type" value="Genomic_DNA"/>
</dbReference>
<sequence length="227" mass="23205">MTANAASQPPIDAATVRPGPRPRRRSTATDLALIATFAALIAVCSIVPGFSLGPAPITLQTFAVILCGAVLGASRGFLAVLLYLAVGAIGLPVFTGGAAGLAPFAGPTVGYLVAFPLVAWITGFLVERLPRGKAASSVPLIFLAGVIANVLSIHLLGPLGLAWRADMPVGAAFIFDLAFWPGDLLKTLLVAVVATAVHRAFPALLPSRRRPAASRTTTARPGAAPTE</sequence>
<dbReference type="PANTHER" id="PTHR34295">
    <property type="entry name" value="BIOTIN TRANSPORTER BIOY"/>
    <property type="match status" value="1"/>
</dbReference>
<keyword evidence="6 9" id="KW-1133">Transmembrane helix</keyword>
<evidence type="ECO:0000256" key="3">
    <source>
        <dbReference type="ARBA" id="ARBA00022448"/>
    </source>
</evidence>
<keyword evidence="4" id="KW-1003">Cell membrane</keyword>
<dbReference type="GO" id="GO:0015225">
    <property type="term" value="F:biotin transmembrane transporter activity"/>
    <property type="evidence" value="ECO:0007669"/>
    <property type="project" value="InterPro"/>
</dbReference>
<gene>
    <name evidence="10" type="ORF">JOF28_001861</name>
</gene>
<proteinExistence type="inferred from homology"/>
<dbReference type="RefSeq" id="WP_209705506.1">
    <property type="nucleotide sequence ID" value="NZ_JAFIDA010000001.1"/>
</dbReference>
<evidence type="ECO:0000256" key="6">
    <source>
        <dbReference type="ARBA" id="ARBA00022989"/>
    </source>
</evidence>
<dbReference type="PANTHER" id="PTHR34295:SF4">
    <property type="entry name" value="BIOTIN TRANSPORTER BIOY-RELATED"/>
    <property type="match status" value="1"/>
</dbReference>
<feature type="transmembrane region" description="Helical" evidence="9">
    <location>
        <begin position="138"/>
        <end position="164"/>
    </location>
</feature>
<accession>A0A940PSC8</accession>
<keyword evidence="11" id="KW-1185">Reference proteome</keyword>
<keyword evidence="7 9" id="KW-0472">Membrane</keyword>
<evidence type="ECO:0000256" key="5">
    <source>
        <dbReference type="ARBA" id="ARBA00022692"/>
    </source>
</evidence>
<evidence type="ECO:0000256" key="7">
    <source>
        <dbReference type="ARBA" id="ARBA00023136"/>
    </source>
</evidence>
<feature type="transmembrane region" description="Helical" evidence="9">
    <location>
        <begin position="80"/>
        <end position="102"/>
    </location>
</feature>
<keyword evidence="3" id="KW-0813">Transport</keyword>
<feature type="transmembrane region" description="Helical" evidence="9">
    <location>
        <begin position="57"/>
        <end position="73"/>
    </location>
</feature>
<evidence type="ECO:0000256" key="9">
    <source>
        <dbReference type="SAM" id="Phobius"/>
    </source>
</evidence>
<evidence type="ECO:0000313" key="10">
    <source>
        <dbReference type="EMBL" id="MBP1326629.1"/>
    </source>
</evidence>
<feature type="transmembrane region" description="Helical" evidence="9">
    <location>
        <begin position="31"/>
        <end position="51"/>
    </location>
</feature>
<protein>
    <submittedName>
        <fullName evidence="10">Biotin transport system substrate-specific component</fullName>
    </submittedName>
</protein>
<feature type="transmembrane region" description="Helical" evidence="9">
    <location>
        <begin position="108"/>
        <end position="126"/>
    </location>
</feature>
<dbReference type="AlphaFoldDB" id="A0A940PSC8"/>
<comment type="caution">
    <text evidence="10">The sequence shown here is derived from an EMBL/GenBank/DDBJ whole genome shotgun (WGS) entry which is preliminary data.</text>
</comment>
<dbReference type="InterPro" id="IPR003784">
    <property type="entry name" value="BioY"/>
</dbReference>
<comment type="subcellular location">
    <subcellularLocation>
        <location evidence="1">Cell membrane</location>
        <topology evidence="1">Multi-pass membrane protein</topology>
    </subcellularLocation>
</comment>
<evidence type="ECO:0000256" key="1">
    <source>
        <dbReference type="ARBA" id="ARBA00004651"/>
    </source>
</evidence>
<organism evidence="10 11">
    <name type="scientific">Leucobacter exalbidus</name>
    <dbReference type="NCBI Taxonomy" id="662960"/>
    <lineage>
        <taxon>Bacteria</taxon>
        <taxon>Bacillati</taxon>
        <taxon>Actinomycetota</taxon>
        <taxon>Actinomycetes</taxon>
        <taxon>Micrococcales</taxon>
        <taxon>Microbacteriaceae</taxon>
        <taxon>Leucobacter</taxon>
    </lineage>
</organism>
<name>A0A940PSC8_9MICO</name>